<reference evidence="1" key="2">
    <citation type="journal article" date="2021" name="Front. Microbiol.">
        <title>Comprehensive Comparative Genomics and Phenotyping of Methylobacterium Species.</title>
        <authorList>
            <person name="Alessa O."/>
            <person name="Ogura Y."/>
            <person name="Fujitani Y."/>
            <person name="Takami H."/>
            <person name="Hayashi T."/>
            <person name="Sahin N."/>
            <person name="Tani A."/>
        </authorList>
    </citation>
    <scope>NUCLEOTIDE SEQUENCE</scope>
    <source>
        <strain evidence="1">DSM 22415</strain>
    </source>
</reference>
<dbReference type="Proteomes" id="UP001055303">
    <property type="component" value="Unassembled WGS sequence"/>
</dbReference>
<organism evidence="2 3">
    <name type="scientific">Methylobacterium dankookense</name>
    <dbReference type="NCBI Taxonomy" id="560405"/>
    <lineage>
        <taxon>Bacteria</taxon>
        <taxon>Pseudomonadati</taxon>
        <taxon>Pseudomonadota</taxon>
        <taxon>Alphaproteobacteria</taxon>
        <taxon>Hyphomicrobiales</taxon>
        <taxon>Methylobacteriaceae</taxon>
        <taxon>Methylobacterium</taxon>
    </lineage>
</organism>
<evidence type="ECO:0000313" key="1">
    <source>
        <dbReference type="EMBL" id="GJD58678.1"/>
    </source>
</evidence>
<gene>
    <name evidence="1" type="ORF">IFDJLNFL_4601</name>
    <name evidence="2" type="ORF">MTDSW087_04928</name>
</gene>
<dbReference type="AlphaFoldDB" id="A0A564G3W2"/>
<name>A0A564G3W2_9HYPH</name>
<dbReference type="EMBL" id="BPQI01000164">
    <property type="protein sequence ID" value="GJD58678.1"/>
    <property type="molecule type" value="Genomic_DNA"/>
</dbReference>
<reference evidence="1" key="3">
    <citation type="submission" date="2021-08" db="EMBL/GenBank/DDBJ databases">
        <authorList>
            <person name="Tani A."/>
            <person name="Ola A."/>
            <person name="Ogura Y."/>
            <person name="Katsura K."/>
            <person name="Hayashi T."/>
        </authorList>
    </citation>
    <scope>NUCLEOTIDE SEQUENCE</scope>
    <source>
        <strain evidence="1">DSM 22415</strain>
    </source>
</reference>
<evidence type="ECO:0000313" key="3">
    <source>
        <dbReference type="Proteomes" id="UP000401717"/>
    </source>
</evidence>
<dbReference type="EMBL" id="CABFVH010000048">
    <property type="protein sequence ID" value="VUF15193.1"/>
    <property type="molecule type" value="Genomic_DNA"/>
</dbReference>
<evidence type="ECO:0000313" key="2">
    <source>
        <dbReference type="EMBL" id="VUF15193.1"/>
    </source>
</evidence>
<reference evidence="2 3" key="1">
    <citation type="submission" date="2019-06" db="EMBL/GenBank/DDBJ databases">
        <authorList>
            <person name="Rodrigo-Torres L."/>
            <person name="Arahal R. D."/>
            <person name="Lucena T."/>
        </authorList>
    </citation>
    <scope>NUCLEOTIDE SEQUENCE [LARGE SCALE GENOMIC DNA]</scope>
    <source>
        <strain evidence="2 3">SW08-7</strain>
    </source>
</reference>
<protein>
    <submittedName>
        <fullName evidence="2">Uncharacterized protein</fullName>
    </submittedName>
</protein>
<dbReference type="Gene3D" id="3.60.20.10">
    <property type="entry name" value="Glutamine Phosphoribosylpyrophosphate, subunit 1, domain 1"/>
    <property type="match status" value="1"/>
</dbReference>
<dbReference type="RefSeq" id="WP_144767576.1">
    <property type="nucleotide sequence ID" value="NZ_BPQI01000164.1"/>
</dbReference>
<accession>A0A564G3W2</accession>
<dbReference type="InterPro" id="IPR029055">
    <property type="entry name" value="Ntn_hydrolases_N"/>
</dbReference>
<dbReference type="SUPFAM" id="SSF56235">
    <property type="entry name" value="N-terminal nucleophile aminohydrolases (Ntn hydrolases)"/>
    <property type="match status" value="1"/>
</dbReference>
<dbReference type="OrthoDB" id="8354941at2"/>
<sequence>MTCIVGLEHEGRVYIGGDSAGVDSRYALTVRADEKVFARDGVVMGFTSSFRMGQLLHYALVLPRQAEGQDDMEFMVTTFMDAVRTCLKAGGYTKVENAVEEGGTFLIGRKGRLYTIQDDFQVARASLRFDAVGCGDLIALGALWANEKSEGIHTPEGRVQHALMAAEQMSAGVRGPFKIVSA</sequence>
<proteinExistence type="predicted"/>
<keyword evidence="4" id="KW-1185">Reference proteome</keyword>
<dbReference type="Proteomes" id="UP000401717">
    <property type="component" value="Unassembled WGS sequence"/>
</dbReference>
<evidence type="ECO:0000313" key="4">
    <source>
        <dbReference type="Proteomes" id="UP001055303"/>
    </source>
</evidence>